<keyword evidence="6" id="KW-0408">Iron</keyword>
<evidence type="ECO:0000256" key="3">
    <source>
        <dbReference type="ARBA" id="ARBA00022896"/>
    </source>
</evidence>
<evidence type="ECO:0000259" key="7">
    <source>
        <dbReference type="PROSITE" id="PS51471"/>
    </source>
</evidence>
<evidence type="ECO:0000256" key="1">
    <source>
        <dbReference type="ARBA" id="ARBA00001961"/>
    </source>
</evidence>
<keyword evidence="2" id="KW-0479">Metal-binding</keyword>
<evidence type="ECO:0000256" key="2">
    <source>
        <dbReference type="ARBA" id="ARBA00022723"/>
    </source>
</evidence>
<evidence type="ECO:0000256" key="5">
    <source>
        <dbReference type="ARBA" id="ARBA00023002"/>
    </source>
</evidence>
<sequence length="210" mass="24368">MTAQVEREATIFSHKGNRIITEDRTISVISKVEEPLIVVLDNVASEKECDRIITTSQDRLERSRIGQARETNEMRTSSGMFFEENENTLIHRMERRLSAIMNVPIEHAEGLQVLRYQPGQEYKPHHDYFKQSDNNRISTIVLYLNDVEEGGETLFPHLGLSVTPKKGMAVYFEYFYQDALLNEKTLHSGNPVVQGEKWVATQWMRRKPVR</sequence>
<dbReference type="InterPro" id="IPR006620">
    <property type="entry name" value="Pro_4_hyd_alph"/>
</dbReference>
<accession>A0ABY8V4E5</accession>
<dbReference type="SMART" id="SM00702">
    <property type="entry name" value="P4Hc"/>
    <property type="match status" value="1"/>
</dbReference>
<organism evidence="8 9">
    <name type="scientific">Pontibacillus chungwhensis</name>
    <dbReference type="NCBI Taxonomy" id="265426"/>
    <lineage>
        <taxon>Bacteria</taxon>
        <taxon>Bacillati</taxon>
        <taxon>Bacillota</taxon>
        <taxon>Bacilli</taxon>
        <taxon>Bacillales</taxon>
        <taxon>Bacillaceae</taxon>
        <taxon>Pontibacillus</taxon>
    </lineage>
</organism>
<reference evidence="8 9" key="1">
    <citation type="submission" date="2023-05" db="EMBL/GenBank/DDBJ databases">
        <title>Comparative genomics reveals the evidence of polycyclic aromatic hydrocarbons degradation in moderately halophilic genus Pontibacillus.</title>
        <authorList>
            <person name="Yang H."/>
            <person name="Qian Z."/>
        </authorList>
    </citation>
    <scope>NUCLEOTIDE SEQUENCE [LARGE SCALE GENOMIC DNA]</scope>
    <source>
        <strain evidence="9">HN14</strain>
    </source>
</reference>
<proteinExistence type="predicted"/>
<feature type="domain" description="Fe2OG dioxygenase" evidence="7">
    <location>
        <begin position="107"/>
        <end position="206"/>
    </location>
</feature>
<dbReference type="PROSITE" id="PS51471">
    <property type="entry name" value="FE2OG_OXY"/>
    <property type="match status" value="1"/>
</dbReference>
<dbReference type="InterPro" id="IPR005123">
    <property type="entry name" value="Oxoglu/Fe-dep_dioxygenase_dom"/>
</dbReference>
<dbReference type="Pfam" id="PF13640">
    <property type="entry name" value="2OG-FeII_Oxy_3"/>
    <property type="match status" value="1"/>
</dbReference>
<evidence type="ECO:0000313" key="9">
    <source>
        <dbReference type="Proteomes" id="UP001236652"/>
    </source>
</evidence>
<evidence type="ECO:0000256" key="6">
    <source>
        <dbReference type="ARBA" id="ARBA00023004"/>
    </source>
</evidence>
<dbReference type="PANTHER" id="PTHR10869:SF246">
    <property type="entry name" value="TRANSMEMBRANE PROLYL 4-HYDROXYLASE"/>
    <property type="match status" value="1"/>
</dbReference>
<dbReference type="RefSeq" id="WP_231415726.1">
    <property type="nucleotide sequence ID" value="NZ_CP126446.1"/>
</dbReference>
<evidence type="ECO:0000256" key="4">
    <source>
        <dbReference type="ARBA" id="ARBA00022964"/>
    </source>
</evidence>
<name>A0ABY8V4E5_9BACI</name>
<dbReference type="PANTHER" id="PTHR10869">
    <property type="entry name" value="PROLYL 4-HYDROXYLASE ALPHA SUBUNIT"/>
    <property type="match status" value="1"/>
</dbReference>
<gene>
    <name evidence="8" type="ORF">QNI29_07320</name>
</gene>
<comment type="cofactor">
    <cofactor evidence="1">
        <name>L-ascorbate</name>
        <dbReference type="ChEBI" id="CHEBI:38290"/>
    </cofactor>
</comment>
<protein>
    <submittedName>
        <fullName evidence="8">2OG-Fe(II) oxygenase</fullName>
    </submittedName>
</protein>
<keyword evidence="4" id="KW-0223">Dioxygenase</keyword>
<dbReference type="EMBL" id="CP126446">
    <property type="protein sequence ID" value="WIF99459.1"/>
    <property type="molecule type" value="Genomic_DNA"/>
</dbReference>
<dbReference type="InterPro" id="IPR045054">
    <property type="entry name" value="P4HA-like"/>
</dbReference>
<keyword evidence="3" id="KW-0847">Vitamin C</keyword>
<dbReference type="Proteomes" id="UP001236652">
    <property type="component" value="Chromosome"/>
</dbReference>
<dbReference type="InterPro" id="IPR044862">
    <property type="entry name" value="Pro_4_hyd_alph_FE2OG_OXY"/>
</dbReference>
<evidence type="ECO:0000313" key="8">
    <source>
        <dbReference type="EMBL" id="WIF99459.1"/>
    </source>
</evidence>
<keyword evidence="5" id="KW-0560">Oxidoreductase</keyword>
<dbReference type="Gene3D" id="2.60.120.620">
    <property type="entry name" value="q2cbj1_9rhob like domain"/>
    <property type="match status" value="1"/>
</dbReference>
<keyword evidence="9" id="KW-1185">Reference proteome</keyword>